<evidence type="ECO:0000313" key="1">
    <source>
        <dbReference type="EMBL" id="ELZ05789.1"/>
    </source>
</evidence>
<sequence>MVVFKLLSPVCRLTTVGDELVALGFEFSDDILGSDFTSGFDRVLNQFKTAFGVSLAVELALHYAAPLFRAAPRGASTWISVVSQRSLS</sequence>
<protein>
    <submittedName>
        <fullName evidence="1">Uncharacterized protein</fullName>
    </submittedName>
</protein>
<gene>
    <name evidence="1" type="ORF">C480_10340</name>
</gene>
<keyword evidence="2" id="KW-1185">Reference proteome</keyword>
<proteinExistence type="predicted"/>
<dbReference type="AlphaFoldDB" id="M0B811"/>
<evidence type="ECO:0000313" key="2">
    <source>
        <dbReference type="Proteomes" id="UP000011591"/>
    </source>
</evidence>
<name>M0B811_9EURY</name>
<dbReference type="Proteomes" id="UP000011591">
    <property type="component" value="Unassembled WGS sequence"/>
</dbReference>
<reference evidence="1 2" key="1">
    <citation type="journal article" date="2014" name="PLoS Genet.">
        <title>Phylogenetically driven sequencing of extremely halophilic archaea reveals strategies for static and dynamic osmo-response.</title>
        <authorList>
            <person name="Becker E.A."/>
            <person name="Seitzer P.M."/>
            <person name="Tritt A."/>
            <person name="Larsen D."/>
            <person name="Krusor M."/>
            <person name="Yao A.I."/>
            <person name="Wu D."/>
            <person name="Madern D."/>
            <person name="Eisen J.A."/>
            <person name="Darling A.E."/>
            <person name="Facciotti M.T."/>
        </authorList>
    </citation>
    <scope>NUCLEOTIDE SEQUENCE [LARGE SCALE GENOMIC DNA]</scope>
    <source>
        <strain evidence="1 2">DSM 13077</strain>
    </source>
</reference>
<accession>M0B811</accession>
<comment type="caution">
    <text evidence="1">The sequence shown here is derived from an EMBL/GenBank/DDBJ whole genome shotgun (WGS) entry which is preliminary data.</text>
</comment>
<dbReference type="EMBL" id="AOIP01000022">
    <property type="protein sequence ID" value="ELZ05789.1"/>
    <property type="molecule type" value="Genomic_DNA"/>
</dbReference>
<organism evidence="1 2">
    <name type="scientific">Natrialba aegyptia DSM 13077</name>
    <dbReference type="NCBI Taxonomy" id="1227491"/>
    <lineage>
        <taxon>Archaea</taxon>
        <taxon>Methanobacteriati</taxon>
        <taxon>Methanobacteriota</taxon>
        <taxon>Stenosarchaea group</taxon>
        <taxon>Halobacteria</taxon>
        <taxon>Halobacteriales</taxon>
        <taxon>Natrialbaceae</taxon>
        <taxon>Natrialba</taxon>
    </lineage>
</organism>